<dbReference type="EMBL" id="JBBHLL010000341">
    <property type="protein sequence ID" value="KAK7805420.1"/>
    <property type="molecule type" value="Genomic_DNA"/>
</dbReference>
<evidence type="ECO:0000313" key="2">
    <source>
        <dbReference type="Proteomes" id="UP001488838"/>
    </source>
</evidence>
<gene>
    <name evidence="1" type="ORF">U0070_023831</name>
</gene>
<keyword evidence="2" id="KW-1185">Reference proteome</keyword>
<evidence type="ECO:0008006" key="3">
    <source>
        <dbReference type="Google" id="ProtNLM"/>
    </source>
</evidence>
<proteinExistence type="predicted"/>
<reference evidence="1 2" key="1">
    <citation type="journal article" date="2023" name="bioRxiv">
        <title>Conserved and derived expression patterns and positive selection on dental genes reveal complex evolutionary context of ever-growing rodent molars.</title>
        <authorList>
            <person name="Calamari Z.T."/>
            <person name="Song A."/>
            <person name="Cohen E."/>
            <person name="Akter M."/>
            <person name="Roy R.D."/>
            <person name="Hallikas O."/>
            <person name="Christensen M.M."/>
            <person name="Li P."/>
            <person name="Marangoni P."/>
            <person name="Jernvall J."/>
            <person name="Klein O.D."/>
        </authorList>
    </citation>
    <scope>NUCLEOTIDE SEQUENCE [LARGE SCALE GENOMIC DNA]</scope>
    <source>
        <strain evidence="1">V071</strain>
    </source>
</reference>
<sequence>MRKSGPTLPTAMLSTAFLGSVSTQQHENSGPRFQFEGKASKAAAAAGSLLLAGPQLHGSPQCCEKDQLGRGLPLTFLCHSWVKGLCQCYVRHEWLVRYCHWDPQPQNTVFLFSVPPPGAWASFRTLP</sequence>
<comment type="caution">
    <text evidence="1">The sequence shown here is derived from an EMBL/GenBank/DDBJ whole genome shotgun (WGS) entry which is preliminary data.</text>
</comment>
<name>A0AAW0HTX0_MYOGA</name>
<organism evidence="1 2">
    <name type="scientific">Myodes glareolus</name>
    <name type="common">Bank vole</name>
    <name type="synonym">Clethrionomys glareolus</name>
    <dbReference type="NCBI Taxonomy" id="447135"/>
    <lineage>
        <taxon>Eukaryota</taxon>
        <taxon>Metazoa</taxon>
        <taxon>Chordata</taxon>
        <taxon>Craniata</taxon>
        <taxon>Vertebrata</taxon>
        <taxon>Euteleostomi</taxon>
        <taxon>Mammalia</taxon>
        <taxon>Eutheria</taxon>
        <taxon>Euarchontoglires</taxon>
        <taxon>Glires</taxon>
        <taxon>Rodentia</taxon>
        <taxon>Myomorpha</taxon>
        <taxon>Muroidea</taxon>
        <taxon>Cricetidae</taxon>
        <taxon>Arvicolinae</taxon>
        <taxon>Myodes</taxon>
    </lineage>
</organism>
<evidence type="ECO:0000313" key="1">
    <source>
        <dbReference type="EMBL" id="KAK7805420.1"/>
    </source>
</evidence>
<protein>
    <recommendedName>
        <fullName evidence="3">Secreted protein</fullName>
    </recommendedName>
</protein>
<dbReference type="Proteomes" id="UP001488838">
    <property type="component" value="Unassembled WGS sequence"/>
</dbReference>
<accession>A0AAW0HTX0</accession>
<dbReference type="AlphaFoldDB" id="A0AAW0HTX0"/>